<dbReference type="OMA" id="WECLGLI"/>
<evidence type="ECO:0000313" key="8">
    <source>
        <dbReference type="Proteomes" id="UP000002035"/>
    </source>
</evidence>
<evidence type="ECO:0000256" key="6">
    <source>
        <dbReference type="SAM" id="Phobius"/>
    </source>
</evidence>
<keyword evidence="8" id="KW-1185">Reference proteome</keyword>
<dbReference type="GeneID" id="9224937"/>
<dbReference type="AlphaFoldDB" id="C5FS87"/>
<protein>
    <submittedName>
        <fullName evidence="7">RTA1 domain-containing protein</fullName>
    </submittedName>
</protein>
<feature type="transmembrane region" description="Helical" evidence="6">
    <location>
        <begin position="214"/>
        <end position="232"/>
    </location>
</feature>
<keyword evidence="4 6" id="KW-0472">Membrane</keyword>
<name>C5FS87_ARTOC</name>
<dbReference type="RefSeq" id="XP_002845690.1">
    <property type="nucleotide sequence ID" value="XM_002845644.1"/>
</dbReference>
<organism evidence="7 8">
    <name type="scientific">Arthroderma otae (strain ATCC MYA-4605 / CBS 113480)</name>
    <name type="common">Microsporum canis</name>
    <dbReference type="NCBI Taxonomy" id="554155"/>
    <lineage>
        <taxon>Eukaryota</taxon>
        <taxon>Fungi</taxon>
        <taxon>Dikarya</taxon>
        <taxon>Ascomycota</taxon>
        <taxon>Pezizomycotina</taxon>
        <taxon>Eurotiomycetes</taxon>
        <taxon>Eurotiomycetidae</taxon>
        <taxon>Onygenales</taxon>
        <taxon>Arthrodermataceae</taxon>
        <taxon>Microsporum</taxon>
    </lineage>
</organism>
<dbReference type="OrthoDB" id="5384040at2759"/>
<evidence type="ECO:0000256" key="4">
    <source>
        <dbReference type="ARBA" id="ARBA00023136"/>
    </source>
</evidence>
<keyword evidence="2 6" id="KW-0812">Transmembrane</keyword>
<proteinExistence type="predicted"/>
<dbReference type="HOGENOM" id="CLU_033465_3_0_1"/>
<feature type="compositionally biased region" description="Basic residues" evidence="5">
    <location>
        <begin position="288"/>
        <end position="297"/>
    </location>
</feature>
<evidence type="ECO:0000256" key="3">
    <source>
        <dbReference type="ARBA" id="ARBA00022989"/>
    </source>
</evidence>
<feature type="transmembrane region" description="Helical" evidence="6">
    <location>
        <begin position="63"/>
        <end position="83"/>
    </location>
</feature>
<dbReference type="Pfam" id="PF04479">
    <property type="entry name" value="RTA1"/>
    <property type="match status" value="1"/>
</dbReference>
<feature type="transmembrane region" description="Helical" evidence="6">
    <location>
        <begin position="137"/>
        <end position="154"/>
    </location>
</feature>
<dbReference type="EMBL" id="DS995705">
    <property type="protein sequence ID" value="EEQ32740.1"/>
    <property type="molecule type" value="Genomic_DNA"/>
</dbReference>
<reference evidence="8" key="1">
    <citation type="journal article" date="2012" name="MBio">
        <title>Comparative genome analysis of Trichophyton rubrum and related dermatophytes reveals candidate genes involved in infection.</title>
        <authorList>
            <person name="Martinez D.A."/>
            <person name="Oliver B.G."/>
            <person name="Graeser Y."/>
            <person name="Goldberg J.M."/>
            <person name="Li W."/>
            <person name="Martinez-Rossi N.M."/>
            <person name="Monod M."/>
            <person name="Shelest E."/>
            <person name="Barton R.C."/>
            <person name="Birch E."/>
            <person name="Brakhage A.A."/>
            <person name="Chen Z."/>
            <person name="Gurr S.J."/>
            <person name="Heiman D."/>
            <person name="Heitman J."/>
            <person name="Kosti I."/>
            <person name="Rossi A."/>
            <person name="Saif S."/>
            <person name="Samalova M."/>
            <person name="Saunders C.W."/>
            <person name="Shea T."/>
            <person name="Summerbell R.C."/>
            <person name="Xu J."/>
            <person name="Young S."/>
            <person name="Zeng Q."/>
            <person name="Birren B.W."/>
            <person name="Cuomo C.A."/>
            <person name="White T.C."/>
        </authorList>
    </citation>
    <scope>NUCLEOTIDE SEQUENCE [LARGE SCALE GENOMIC DNA]</scope>
    <source>
        <strain evidence="8">ATCC MYA-4605 / CBS 113480</strain>
    </source>
</reference>
<evidence type="ECO:0000256" key="5">
    <source>
        <dbReference type="SAM" id="MobiDB-lite"/>
    </source>
</evidence>
<feature type="compositionally biased region" description="Basic and acidic residues" evidence="5">
    <location>
        <begin position="313"/>
        <end position="338"/>
    </location>
</feature>
<feature type="transmembrane region" description="Helical" evidence="6">
    <location>
        <begin position="174"/>
        <end position="193"/>
    </location>
</feature>
<dbReference type="STRING" id="554155.C5FS87"/>
<dbReference type="Proteomes" id="UP000002035">
    <property type="component" value="Unassembled WGS sequence"/>
</dbReference>
<feature type="region of interest" description="Disordered" evidence="5">
    <location>
        <begin position="282"/>
        <end position="338"/>
    </location>
</feature>
<feature type="transmembrane region" description="Helical" evidence="6">
    <location>
        <begin position="95"/>
        <end position="116"/>
    </location>
</feature>
<feature type="transmembrane region" description="Helical" evidence="6">
    <location>
        <begin position="23"/>
        <end position="42"/>
    </location>
</feature>
<comment type="subcellular location">
    <subcellularLocation>
        <location evidence="1">Membrane</location>
        <topology evidence="1">Multi-pass membrane protein</topology>
    </subcellularLocation>
</comment>
<gene>
    <name evidence="7" type="ORF">MCYG_05559</name>
</gene>
<dbReference type="InterPro" id="IPR007568">
    <property type="entry name" value="RTA1"/>
</dbReference>
<dbReference type="VEuPathDB" id="FungiDB:MCYG_05559"/>
<evidence type="ECO:0000256" key="1">
    <source>
        <dbReference type="ARBA" id="ARBA00004141"/>
    </source>
</evidence>
<sequence length="338" mass="38017">MASCDGIDFVNNDDLVWQYCPTFAPAVLFAVLFFLTTAAHVIQAFIFKKACKKTTSSQSYKPFSWVIIVGSAWETIAYALRAAGAKDIYQKGFGLPHHILIALAPLWINAYVYMVLGRMVHFFLPDQRCFGISARRLTVIFVCLDIIAFLTQGASTSLLNSDTPSSIKIGIDLYMGGIGLQELFILIFAGLAVRFQSKMAIVEQRECPRSSWRPLLYTVYATLALITVRIIYRLVEYSGGLHSAIATNENAFYILDASPMFLALLALNIFHPGRFLVGPGSEFEKKPKKDKKRKNKNKLAGGKWTLDDNGQGHFEELPLDERGHEYDQHYHSFEPPER</sequence>
<evidence type="ECO:0000313" key="7">
    <source>
        <dbReference type="EMBL" id="EEQ32740.1"/>
    </source>
</evidence>
<dbReference type="eggNOG" id="ENOG502RZA5">
    <property type="taxonomic scope" value="Eukaryota"/>
</dbReference>
<feature type="transmembrane region" description="Helical" evidence="6">
    <location>
        <begin position="252"/>
        <end position="270"/>
    </location>
</feature>
<keyword evidence="3 6" id="KW-1133">Transmembrane helix</keyword>
<dbReference type="GO" id="GO:0016020">
    <property type="term" value="C:membrane"/>
    <property type="evidence" value="ECO:0007669"/>
    <property type="project" value="UniProtKB-SubCell"/>
</dbReference>
<evidence type="ECO:0000256" key="2">
    <source>
        <dbReference type="ARBA" id="ARBA00022692"/>
    </source>
</evidence>
<dbReference type="PANTHER" id="PTHR31465">
    <property type="entry name" value="PROTEIN RTA1-RELATED"/>
    <property type="match status" value="1"/>
</dbReference>
<accession>C5FS87</accession>
<dbReference type="PANTHER" id="PTHR31465:SF15">
    <property type="entry name" value="LIPID TRANSPORTER ATNI-RELATED"/>
    <property type="match status" value="1"/>
</dbReference>